<dbReference type="Gene3D" id="3.40.50.620">
    <property type="entry name" value="HUPs"/>
    <property type="match status" value="1"/>
</dbReference>
<comment type="function">
    <text evidence="6">Ligates lysine onto the cytidine present at position 34 of the AUA codon-specific tRNA(Ile) that contains the anticodon CAU, in an ATP-dependent manner. Cytidine is converted to lysidine, thus changing the amino acid specificity of the tRNA from methionine to isoleucine.</text>
</comment>
<dbReference type="Proteomes" id="UP001169764">
    <property type="component" value="Unassembled WGS sequence"/>
</dbReference>
<evidence type="ECO:0000313" key="9">
    <source>
        <dbReference type="EMBL" id="MDO6413211.1"/>
    </source>
</evidence>
<dbReference type="HAMAP" id="MF_01161">
    <property type="entry name" value="tRNA_Ile_lys_synt"/>
    <property type="match status" value="1"/>
</dbReference>
<evidence type="ECO:0000256" key="4">
    <source>
        <dbReference type="ARBA" id="ARBA00022840"/>
    </source>
</evidence>
<gene>
    <name evidence="6 9" type="primary">tilS</name>
    <name evidence="9" type="ORF">Q4F19_02335</name>
</gene>
<comment type="similarity">
    <text evidence="6">Belongs to the tRNA(Ile)-lysidine synthase family.</text>
</comment>
<dbReference type="Pfam" id="PF01171">
    <property type="entry name" value="ATP_bind_3"/>
    <property type="match status" value="1"/>
</dbReference>
<evidence type="ECO:0000313" key="10">
    <source>
        <dbReference type="Proteomes" id="UP001169764"/>
    </source>
</evidence>
<dbReference type="InterPro" id="IPR012094">
    <property type="entry name" value="tRNA_Ile_lys_synt"/>
</dbReference>
<proteinExistence type="inferred from homology"/>
<reference evidence="9" key="1">
    <citation type="submission" date="2023-07" db="EMBL/GenBank/DDBJ databases">
        <authorList>
            <person name="Kim M."/>
        </authorList>
    </citation>
    <scope>NUCLEOTIDE SEQUENCE</scope>
    <source>
        <strain evidence="9">BIUV-7</strain>
    </source>
</reference>
<dbReference type="GO" id="GO:0032267">
    <property type="term" value="F:tRNA(Ile)-lysidine synthase activity"/>
    <property type="evidence" value="ECO:0007669"/>
    <property type="project" value="UniProtKB-EC"/>
</dbReference>
<name>A0ABT8Y4I0_9SPHN</name>
<organism evidence="9 10">
    <name type="scientific">Sphingomonas natans</name>
    <dbReference type="NCBI Taxonomy" id="3063330"/>
    <lineage>
        <taxon>Bacteria</taxon>
        <taxon>Pseudomonadati</taxon>
        <taxon>Pseudomonadota</taxon>
        <taxon>Alphaproteobacteria</taxon>
        <taxon>Sphingomonadales</taxon>
        <taxon>Sphingomonadaceae</taxon>
        <taxon>Sphingomonas</taxon>
    </lineage>
</organism>
<dbReference type="SUPFAM" id="SSF52402">
    <property type="entry name" value="Adenine nucleotide alpha hydrolases-like"/>
    <property type="match status" value="1"/>
</dbReference>
<dbReference type="EMBL" id="JAUOTP010000001">
    <property type="protein sequence ID" value="MDO6413211.1"/>
    <property type="molecule type" value="Genomic_DNA"/>
</dbReference>
<dbReference type="EC" id="6.3.4.19" evidence="6"/>
<sequence>MIAPPAPDLVARFERDVMRLLNPPLQGEGDHAKHGGGGVRRCATLPVSPLHQPAAGPPPRTGEELLAFAVSGGPDSLALLLLAAAARPGRVAAVTVDHGLRPEAAAEARFVGEVCASLTVPHETLRITVRDDPAGVQAAARNARYAAMAEWARKQGIGALATGHHLDDQAETVLMRLERGAGVAGLSGIRPTRLLDHGVRLIRPLLGWRRRDLVAIVTAAGLAAVDDPSNRDPRFDRAAVRARLAGGWPDPERLAAVAGHMAQAEDALSFAADRLFAERFDGAAGTLAAADLPRELRRRLLVKALNQLAKDAVLRGDEVDRLLDRLAAGRVSTLAGIRIDPGPPWRLAAAPPHRSG</sequence>
<comment type="domain">
    <text evidence="6">The N-terminal region contains the highly conserved SGGXDS motif, predicted to be a P-loop motif involved in ATP binding.</text>
</comment>
<keyword evidence="1 6" id="KW-0436">Ligase</keyword>
<dbReference type="CDD" id="cd01992">
    <property type="entry name" value="TilS_N"/>
    <property type="match status" value="1"/>
</dbReference>
<evidence type="ECO:0000256" key="2">
    <source>
        <dbReference type="ARBA" id="ARBA00022694"/>
    </source>
</evidence>
<evidence type="ECO:0000259" key="8">
    <source>
        <dbReference type="Pfam" id="PF01171"/>
    </source>
</evidence>
<comment type="caution">
    <text evidence="9">The sequence shown here is derived from an EMBL/GenBank/DDBJ whole genome shotgun (WGS) entry which is preliminary data.</text>
</comment>
<dbReference type="PANTHER" id="PTHR43033">
    <property type="entry name" value="TRNA(ILE)-LYSIDINE SYNTHASE-RELATED"/>
    <property type="match status" value="1"/>
</dbReference>
<accession>A0ABT8Y4I0</accession>
<evidence type="ECO:0000256" key="1">
    <source>
        <dbReference type="ARBA" id="ARBA00022598"/>
    </source>
</evidence>
<keyword evidence="4 6" id="KW-0067">ATP-binding</keyword>
<evidence type="ECO:0000256" key="5">
    <source>
        <dbReference type="ARBA" id="ARBA00048539"/>
    </source>
</evidence>
<keyword evidence="3 6" id="KW-0547">Nucleotide-binding</keyword>
<dbReference type="InterPro" id="IPR012795">
    <property type="entry name" value="tRNA_Ile_lys_synt_N"/>
</dbReference>
<keyword evidence="10" id="KW-1185">Reference proteome</keyword>
<dbReference type="PANTHER" id="PTHR43033:SF5">
    <property type="entry name" value="TRNA(ILE)-LYSIDINE SYNTHETASE"/>
    <property type="match status" value="1"/>
</dbReference>
<comment type="subcellular location">
    <subcellularLocation>
        <location evidence="6">Cytoplasm</location>
    </subcellularLocation>
</comment>
<evidence type="ECO:0000256" key="3">
    <source>
        <dbReference type="ARBA" id="ARBA00022741"/>
    </source>
</evidence>
<evidence type="ECO:0000256" key="7">
    <source>
        <dbReference type="SAM" id="MobiDB-lite"/>
    </source>
</evidence>
<keyword evidence="2 6" id="KW-0819">tRNA processing</keyword>
<evidence type="ECO:0000256" key="6">
    <source>
        <dbReference type="HAMAP-Rule" id="MF_01161"/>
    </source>
</evidence>
<dbReference type="NCBIfam" id="TIGR02432">
    <property type="entry name" value="lysidine_TilS_N"/>
    <property type="match status" value="1"/>
</dbReference>
<comment type="catalytic activity">
    <reaction evidence="5 6">
        <text>cytidine(34) in tRNA(Ile2) + L-lysine + ATP = lysidine(34) in tRNA(Ile2) + AMP + diphosphate + H(+)</text>
        <dbReference type="Rhea" id="RHEA:43744"/>
        <dbReference type="Rhea" id="RHEA-COMP:10625"/>
        <dbReference type="Rhea" id="RHEA-COMP:10670"/>
        <dbReference type="ChEBI" id="CHEBI:15378"/>
        <dbReference type="ChEBI" id="CHEBI:30616"/>
        <dbReference type="ChEBI" id="CHEBI:32551"/>
        <dbReference type="ChEBI" id="CHEBI:33019"/>
        <dbReference type="ChEBI" id="CHEBI:82748"/>
        <dbReference type="ChEBI" id="CHEBI:83665"/>
        <dbReference type="ChEBI" id="CHEBI:456215"/>
        <dbReference type="EC" id="6.3.4.19"/>
    </reaction>
</comment>
<feature type="region of interest" description="Disordered" evidence="7">
    <location>
        <begin position="24"/>
        <end position="60"/>
    </location>
</feature>
<keyword evidence="6" id="KW-0963">Cytoplasm</keyword>
<dbReference type="RefSeq" id="WP_303539524.1">
    <property type="nucleotide sequence ID" value="NZ_JAUOTP010000001.1"/>
</dbReference>
<feature type="binding site" evidence="6">
    <location>
        <begin position="71"/>
        <end position="76"/>
    </location>
    <ligand>
        <name>ATP</name>
        <dbReference type="ChEBI" id="CHEBI:30616"/>
    </ligand>
</feature>
<feature type="domain" description="tRNA(Ile)-lysidine/2-thiocytidine synthase N-terminal" evidence="8">
    <location>
        <begin position="67"/>
        <end position="242"/>
    </location>
</feature>
<dbReference type="InterPro" id="IPR014729">
    <property type="entry name" value="Rossmann-like_a/b/a_fold"/>
</dbReference>
<protein>
    <recommendedName>
        <fullName evidence="6">tRNA(Ile)-lysidine synthase</fullName>
        <ecNumber evidence="6">6.3.4.19</ecNumber>
    </recommendedName>
    <alternativeName>
        <fullName evidence="6">tRNA(Ile)-2-lysyl-cytidine synthase</fullName>
    </alternativeName>
    <alternativeName>
        <fullName evidence="6">tRNA(Ile)-lysidine synthetase</fullName>
    </alternativeName>
</protein>
<dbReference type="InterPro" id="IPR011063">
    <property type="entry name" value="TilS/TtcA_N"/>
</dbReference>